<name>A0A6N7VQU0_9ACTO</name>
<dbReference type="AlphaFoldDB" id="A0A6N7VQU0"/>
<dbReference type="EMBL" id="VULO01000005">
    <property type="protein sequence ID" value="MSS84119.1"/>
    <property type="molecule type" value="Genomic_DNA"/>
</dbReference>
<reference evidence="1 2" key="1">
    <citation type="submission" date="2019-08" db="EMBL/GenBank/DDBJ databases">
        <title>In-depth cultivation of the pig gut microbiome towards novel bacterial diversity and tailored functional studies.</title>
        <authorList>
            <person name="Wylensek D."/>
            <person name="Hitch T.C.A."/>
            <person name="Clavel T."/>
        </authorList>
    </citation>
    <scope>NUCLEOTIDE SEQUENCE [LARGE SCALE GENOMIC DNA]</scope>
    <source>
        <strain evidence="1 2">WB03_NA08</strain>
    </source>
</reference>
<protein>
    <submittedName>
        <fullName evidence="1">Nucleotidyl transferase AbiEii/AbiGii toxin family protein</fullName>
    </submittedName>
</protein>
<keyword evidence="1" id="KW-0808">Transferase</keyword>
<keyword evidence="2" id="KW-1185">Reference proteome</keyword>
<comment type="caution">
    <text evidence="1">The sequence shown here is derived from an EMBL/GenBank/DDBJ whole genome shotgun (WGS) entry which is preliminary data.</text>
</comment>
<dbReference type="RefSeq" id="WP_154544185.1">
    <property type="nucleotide sequence ID" value="NZ_VULO01000005.1"/>
</dbReference>
<proteinExistence type="predicted"/>
<gene>
    <name evidence="1" type="ORF">FYJ24_04925</name>
</gene>
<dbReference type="InterPro" id="IPR014942">
    <property type="entry name" value="AbiEii"/>
</dbReference>
<sequence>MTDELPYKDGNALWAAATAHAKTDAQTFGVTSGTLLRRFVVDRFLARVFALPGDEWVLKCGNAALTRVHDARTTKDIDLLAKLDNLDAAVARLHKAVEIDLEDHFRFVITGTHMASGRVMQPDVDGYKVSIDAYCGVKRRDHFSVDMVTGSLMTTKPDVQTRPGLISTIAPTRVRLYPVVDHIADKLCATQSTYGAAGSQPSSRVRDLVDLVVFARTQYVSGTDLIKAINSEWAHRRLPGSAHFAPPRHWDRLYSAAARQVPACGDTLTFVAATELVTALLNPAFDGMATGKHWEPSSHSWTQN</sequence>
<organism evidence="1 2">
    <name type="scientific">Scrofimicrobium canadense</name>
    <dbReference type="NCBI Taxonomy" id="2652290"/>
    <lineage>
        <taxon>Bacteria</taxon>
        <taxon>Bacillati</taxon>
        <taxon>Actinomycetota</taxon>
        <taxon>Actinomycetes</taxon>
        <taxon>Actinomycetales</taxon>
        <taxon>Actinomycetaceae</taxon>
        <taxon>Scrofimicrobium</taxon>
    </lineage>
</organism>
<dbReference type="Pfam" id="PF08843">
    <property type="entry name" value="AbiEii"/>
    <property type="match status" value="1"/>
</dbReference>
<accession>A0A6N7VQU0</accession>
<evidence type="ECO:0000313" key="1">
    <source>
        <dbReference type="EMBL" id="MSS84119.1"/>
    </source>
</evidence>
<dbReference type="Proteomes" id="UP000470875">
    <property type="component" value="Unassembled WGS sequence"/>
</dbReference>
<dbReference type="GO" id="GO:0016740">
    <property type="term" value="F:transferase activity"/>
    <property type="evidence" value="ECO:0007669"/>
    <property type="project" value="UniProtKB-KW"/>
</dbReference>
<evidence type="ECO:0000313" key="2">
    <source>
        <dbReference type="Proteomes" id="UP000470875"/>
    </source>
</evidence>